<dbReference type="PANTHER" id="PTHR22749">
    <property type="entry name" value="RIBOFLAVIN KINASE/FMN ADENYLYLTRANSFERASE"/>
    <property type="match status" value="1"/>
</dbReference>
<evidence type="ECO:0000256" key="12">
    <source>
        <dbReference type="ARBA" id="ARBA00022741"/>
    </source>
</evidence>
<protein>
    <recommendedName>
        <fullName evidence="7">Bifunctional riboflavin kinase/FMN adenylyltransferase</fullName>
        <ecNumber evidence="5">2.7.1.26</ecNumber>
        <ecNumber evidence="6">2.7.7.2</ecNumber>
    </recommendedName>
    <alternativeName>
        <fullName evidence="17">Riboflavin biosynthesis protein RibF</fullName>
    </alternativeName>
</protein>
<evidence type="ECO:0000256" key="17">
    <source>
        <dbReference type="ARBA" id="ARBA00032176"/>
    </source>
</evidence>
<dbReference type="SUPFAM" id="SSF52374">
    <property type="entry name" value="Nucleotidylyl transferase"/>
    <property type="match status" value="1"/>
</dbReference>
<dbReference type="Proteomes" id="UP000326464">
    <property type="component" value="Unassembled WGS sequence"/>
</dbReference>
<keyword evidence="11 22" id="KW-0548">Nucleotidyltransferase</keyword>
<comment type="catalytic activity">
    <reaction evidence="19">
        <text>FMN + ATP + H(+) = FAD + diphosphate</text>
        <dbReference type="Rhea" id="RHEA:17237"/>
        <dbReference type="ChEBI" id="CHEBI:15378"/>
        <dbReference type="ChEBI" id="CHEBI:30616"/>
        <dbReference type="ChEBI" id="CHEBI:33019"/>
        <dbReference type="ChEBI" id="CHEBI:57692"/>
        <dbReference type="ChEBI" id="CHEBI:58210"/>
        <dbReference type="EC" id="2.7.7.2"/>
    </reaction>
</comment>
<reference evidence="23" key="1">
    <citation type="submission" date="2019-07" db="EMBL/GenBank/DDBJ databases">
        <title>Arthrobacter KR32 sp. nov., isolated from mountain cheese made of cows milk.</title>
        <authorList>
            <person name="Flegler A."/>
        </authorList>
    </citation>
    <scope>NUCLEOTIDE SEQUENCE [LARGE SCALE GENOMIC DNA]</scope>
    <source>
        <strain evidence="23">KR32</strain>
    </source>
</reference>
<evidence type="ECO:0000256" key="14">
    <source>
        <dbReference type="ARBA" id="ARBA00022827"/>
    </source>
</evidence>
<keyword evidence="14" id="KW-0274">FAD</keyword>
<keyword evidence="15" id="KW-0067">ATP-binding</keyword>
<dbReference type="InterPro" id="IPR015864">
    <property type="entry name" value="FAD_synthase"/>
</dbReference>
<evidence type="ECO:0000256" key="19">
    <source>
        <dbReference type="ARBA" id="ARBA00049494"/>
    </source>
</evidence>
<feature type="region of interest" description="Disordered" evidence="20">
    <location>
        <begin position="1"/>
        <end position="27"/>
    </location>
</feature>
<feature type="domain" description="Riboflavin kinase" evidence="21">
    <location>
        <begin position="227"/>
        <end position="358"/>
    </location>
</feature>
<gene>
    <name evidence="22" type="ORF">FNH21_14095</name>
</gene>
<dbReference type="NCBIfam" id="NF004160">
    <property type="entry name" value="PRK05627.1-3"/>
    <property type="match status" value="1"/>
</dbReference>
<organism evidence="22 23">
    <name type="scientific">Arthrobacter bussei</name>
    <dbReference type="NCBI Taxonomy" id="2594179"/>
    <lineage>
        <taxon>Bacteria</taxon>
        <taxon>Bacillati</taxon>
        <taxon>Actinomycetota</taxon>
        <taxon>Actinomycetes</taxon>
        <taxon>Micrococcales</taxon>
        <taxon>Micrococcaceae</taxon>
        <taxon>Arthrobacter</taxon>
    </lineage>
</organism>
<dbReference type="GO" id="GO:0005524">
    <property type="term" value="F:ATP binding"/>
    <property type="evidence" value="ECO:0007669"/>
    <property type="project" value="UniProtKB-KW"/>
</dbReference>
<comment type="caution">
    <text evidence="22">The sequence shown here is derived from an EMBL/GenBank/DDBJ whole genome shotgun (WGS) entry which is preliminary data.</text>
</comment>
<dbReference type="InterPro" id="IPR023468">
    <property type="entry name" value="Riboflavin_kinase"/>
</dbReference>
<evidence type="ECO:0000313" key="22">
    <source>
        <dbReference type="EMBL" id="MPY11833.1"/>
    </source>
</evidence>
<keyword evidence="23" id="KW-1185">Reference proteome</keyword>
<dbReference type="CDD" id="cd02064">
    <property type="entry name" value="FAD_synthetase_N"/>
    <property type="match status" value="1"/>
</dbReference>
<dbReference type="InterPro" id="IPR015865">
    <property type="entry name" value="Riboflavin_kinase_bac/euk"/>
</dbReference>
<dbReference type="GO" id="GO:0008531">
    <property type="term" value="F:riboflavin kinase activity"/>
    <property type="evidence" value="ECO:0007669"/>
    <property type="project" value="UniProtKB-EC"/>
</dbReference>
<evidence type="ECO:0000256" key="9">
    <source>
        <dbReference type="ARBA" id="ARBA00022643"/>
    </source>
</evidence>
<dbReference type="InterPro" id="IPR002606">
    <property type="entry name" value="Riboflavin_kinase_bac"/>
</dbReference>
<evidence type="ECO:0000259" key="21">
    <source>
        <dbReference type="SMART" id="SM00904"/>
    </source>
</evidence>
<evidence type="ECO:0000256" key="10">
    <source>
        <dbReference type="ARBA" id="ARBA00022679"/>
    </source>
</evidence>
<dbReference type="GO" id="GO:0003919">
    <property type="term" value="F:FMN adenylyltransferase activity"/>
    <property type="evidence" value="ECO:0007669"/>
    <property type="project" value="UniProtKB-EC"/>
</dbReference>
<evidence type="ECO:0000256" key="1">
    <source>
        <dbReference type="ARBA" id="ARBA00002121"/>
    </source>
</evidence>
<accession>A0A7X1NS86</accession>
<comment type="pathway">
    <text evidence="2">Cofactor biosynthesis; FAD biosynthesis; FAD from FMN: step 1/1.</text>
</comment>
<keyword evidence="10 22" id="KW-0808">Transferase</keyword>
<evidence type="ECO:0000256" key="8">
    <source>
        <dbReference type="ARBA" id="ARBA00022630"/>
    </source>
</evidence>
<dbReference type="EMBL" id="VJXX01000005">
    <property type="protein sequence ID" value="MPY11833.1"/>
    <property type="molecule type" value="Genomic_DNA"/>
</dbReference>
<keyword evidence="8" id="KW-0285">Flavoprotein</keyword>
<comment type="similarity">
    <text evidence="4">Belongs to the RibF family.</text>
</comment>
<evidence type="ECO:0000256" key="13">
    <source>
        <dbReference type="ARBA" id="ARBA00022777"/>
    </source>
</evidence>
<evidence type="ECO:0000256" key="3">
    <source>
        <dbReference type="ARBA" id="ARBA00005201"/>
    </source>
</evidence>
<comment type="pathway">
    <text evidence="3">Cofactor biosynthesis; FMN biosynthesis; FMN from riboflavin (ATP route): step 1/1.</text>
</comment>
<evidence type="ECO:0000256" key="18">
    <source>
        <dbReference type="ARBA" id="ARBA00047880"/>
    </source>
</evidence>
<evidence type="ECO:0000256" key="11">
    <source>
        <dbReference type="ARBA" id="ARBA00022695"/>
    </source>
</evidence>
<dbReference type="SUPFAM" id="SSF82114">
    <property type="entry name" value="Riboflavin kinase-like"/>
    <property type="match status" value="1"/>
</dbReference>
<keyword evidence="12" id="KW-0547">Nucleotide-binding</keyword>
<comment type="catalytic activity">
    <reaction evidence="18">
        <text>riboflavin + ATP = FMN + ADP + H(+)</text>
        <dbReference type="Rhea" id="RHEA:14357"/>
        <dbReference type="ChEBI" id="CHEBI:15378"/>
        <dbReference type="ChEBI" id="CHEBI:30616"/>
        <dbReference type="ChEBI" id="CHEBI:57986"/>
        <dbReference type="ChEBI" id="CHEBI:58210"/>
        <dbReference type="ChEBI" id="CHEBI:456216"/>
        <dbReference type="EC" id="2.7.1.26"/>
    </reaction>
</comment>
<dbReference type="NCBIfam" id="TIGR00083">
    <property type="entry name" value="ribF"/>
    <property type="match status" value="1"/>
</dbReference>
<name>A0A7X1NS86_9MICC</name>
<dbReference type="InterPro" id="IPR023465">
    <property type="entry name" value="Riboflavin_kinase_dom_sf"/>
</dbReference>
<evidence type="ECO:0000256" key="5">
    <source>
        <dbReference type="ARBA" id="ARBA00012105"/>
    </source>
</evidence>
<evidence type="ECO:0000256" key="15">
    <source>
        <dbReference type="ARBA" id="ARBA00022840"/>
    </source>
</evidence>
<evidence type="ECO:0000313" key="23">
    <source>
        <dbReference type="Proteomes" id="UP000326464"/>
    </source>
</evidence>
<dbReference type="UniPathway" id="UPA00276">
    <property type="reaction ID" value="UER00406"/>
</dbReference>
<dbReference type="FunFam" id="2.40.30.30:FF:000003">
    <property type="entry name" value="Riboflavin biosynthesis protein"/>
    <property type="match status" value="1"/>
</dbReference>
<dbReference type="Gene3D" id="3.40.50.620">
    <property type="entry name" value="HUPs"/>
    <property type="match status" value="1"/>
</dbReference>
<dbReference type="GO" id="GO:0006747">
    <property type="term" value="P:FAD biosynthetic process"/>
    <property type="evidence" value="ECO:0007669"/>
    <property type="project" value="UniProtKB-UniPathway"/>
</dbReference>
<dbReference type="UniPathway" id="UPA00277">
    <property type="reaction ID" value="UER00407"/>
</dbReference>
<feature type="compositionally biased region" description="Gly residues" evidence="20">
    <location>
        <begin position="1"/>
        <end position="12"/>
    </location>
</feature>
<proteinExistence type="inferred from homology"/>
<dbReference type="SMART" id="SM00904">
    <property type="entry name" value="Flavokinase"/>
    <property type="match status" value="1"/>
</dbReference>
<dbReference type="Gene3D" id="2.40.30.30">
    <property type="entry name" value="Riboflavin kinase-like"/>
    <property type="match status" value="1"/>
</dbReference>
<dbReference type="PANTHER" id="PTHR22749:SF6">
    <property type="entry name" value="RIBOFLAVIN KINASE"/>
    <property type="match status" value="1"/>
</dbReference>
<dbReference type="PIRSF" id="PIRSF004491">
    <property type="entry name" value="FAD_Synth"/>
    <property type="match status" value="1"/>
</dbReference>
<evidence type="ECO:0000256" key="16">
    <source>
        <dbReference type="ARBA" id="ARBA00023268"/>
    </source>
</evidence>
<evidence type="ECO:0000256" key="7">
    <source>
        <dbReference type="ARBA" id="ARBA00018483"/>
    </source>
</evidence>
<comment type="function">
    <text evidence="1">Catalyzes the phosphorylation of riboflavin to FMN followed by the adenylation of FMN to FAD.</text>
</comment>
<dbReference type="Pfam" id="PF01687">
    <property type="entry name" value="Flavokinase"/>
    <property type="match status" value="1"/>
</dbReference>
<evidence type="ECO:0000256" key="6">
    <source>
        <dbReference type="ARBA" id="ARBA00012393"/>
    </source>
</evidence>
<dbReference type="Pfam" id="PF06574">
    <property type="entry name" value="FAD_syn"/>
    <property type="match status" value="1"/>
</dbReference>
<sequence length="365" mass="39708">MVGAGGAVGHNGSGAEPAGRRPRPRDAAGSQRRCVFYWRDLDSVPEDFGPSVLTLGNFDGVHRGHQRVLQQVVEAARQRSAAAVVVSFDPHPAQVHRPDSAPELIMGLADRVETLAETGIDALLMMHYTLDLAANSPEEFVERVFVRALRAKAVVIGHDVRFGAGNSGDLDTMRELGRKLGFEVIAIDDFGASFPMDATDDDGDRRCSSTWVREALETGEVGTAARVLGRHHRMRGDVVHGAARGRELGYPTANLAASSQGYIPADGIYAGWLVDEAGTRWPAAISVGSNPTFDGVDRQVEAHVINRPPDRVQDFDLYGQAVVVEFVERLRGQVTYRGPEALIEQMKLDVEQARGVLSTEQQPRR</sequence>
<evidence type="ECO:0000256" key="4">
    <source>
        <dbReference type="ARBA" id="ARBA00010214"/>
    </source>
</evidence>
<dbReference type="GO" id="GO:0009231">
    <property type="term" value="P:riboflavin biosynthetic process"/>
    <property type="evidence" value="ECO:0007669"/>
    <property type="project" value="InterPro"/>
</dbReference>
<dbReference type="OrthoDB" id="9803667at2"/>
<keyword evidence="13 22" id="KW-0418">Kinase</keyword>
<evidence type="ECO:0000256" key="20">
    <source>
        <dbReference type="SAM" id="MobiDB-lite"/>
    </source>
</evidence>
<dbReference type="AlphaFoldDB" id="A0A7X1NS86"/>
<dbReference type="EC" id="2.7.7.2" evidence="6"/>
<dbReference type="InterPro" id="IPR014729">
    <property type="entry name" value="Rossmann-like_a/b/a_fold"/>
</dbReference>
<dbReference type="GO" id="GO:0009398">
    <property type="term" value="P:FMN biosynthetic process"/>
    <property type="evidence" value="ECO:0007669"/>
    <property type="project" value="UniProtKB-UniPathway"/>
</dbReference>
<dbReference type="EC" id="2.7.1.26" evidence="5"/>
<evidence type="ECO:0000256" key="2">
    <source>
        <dbReference type="ARBA" id="ARBA00004726"/>
    </source>
</evidence>
<keyword evidence="9" id="KW-0288">FMN</keyword>
<keyword evidence="16" id="KW-0511">Multifunctional enzyme</keyword>
<dbReference type="FunFam" id="3.40.50.620:FF:000021">
    <property type="entry name" value="Riboflavin biosynthesis protein"/>
    <property type="match status" value="1"/>
</dbReference>